<proteinExistence type="predicted"/>
<dbReference type="RefSeq" id="WP_066243215.1">
    <property type="nucleotide sequence ID" value="NZ_LSGP01000020.1"/>
</dbReference>
<feature type="binding site" evidence="5">
    <location>
        <position position="135"/>
    </location>
    <ligand>
        <name>Mg(2+)</name>
        <dbReference type="ChEBI" id="CHEBI:18420"/>
    </ligand>
</feature>
<dbReference type="InterPro" id="IPR015813">
    <property type="entry name" value="Pyrv/PenolPyrv_kinase-like_dom"/>
</dbReference>
<dbReference type="Proteomes" id="UP000076268">
    <property type="component" value="Unassembled WGS sequence"/>
</dbReference>
<evidence type="ECO:0000256" key="3">
    <source>
        <dbReference type="ARBA" id="ARBA00022842"/>
    </source>
</evidence>
<organism evidence="7 8">
    <name type="scientific">Anaerosporomusa subterranea</name>
    <dbReference type="NCBI Taxonomy" id="1794912"/>
    <lineage>
        <taxon>Bacteria</taxon>
        <taxon>Bacillati</taxon>
        <taxon>Bacillota</taxon>
        <taxon>Negativicutes</taxon>
        <taxon>Acetonemataceae</taxon>
        <taxon>Anaerosporomusa</taxon>
    </lineage>
</organism>
<dbReference type="Pfam" id="PF03328">
    <property type="entry name" value="HpcH_HpaI"/>
    <property type="match status" value="1"/>
</dbReference>
<dbReference type="SUPFAM" id="SSF51621">
    <property type="entry name" value="Phosphoenolpyruvate/pyruvate domain"/>
    <property type="match status" value="1"/>
</dbReference>
<dbReference type="PANTHER" id="PTHR32308:SF0">
    <property type="entry name" value="HPCH_HPAI ALDOLASE_CITRATE LYASE DOMAIN-CONTAINING PROTEIN"/>
    <property type="match status" value="1"/>
</dbReference>
<evidence type="ECO:0000313" key="8">
    <source>
        <dbReference type="Proteomes" id="UP000076268"/>
    </source>
</evidence>
<dbReference type="OrthoDB" id="9786940at2"/>
<dbReference type="Gene3D" id="3.20.20.60">
    <property type="entry name" value="Phosphoenolpyruvate-binding domains"/>
    <property type="match status" value="1"/>
</dbReference>
<feature type="domain" description="HpcH/HpaI aldolase/citrate lyase" evidence="6">
    <location>
        <begin position="13"/>
        <end position="233"/>
    </location>
</feature>
<evidence type="ECO:0000313" key="7">
    <source>
        <dbReference type="EMBL" id="KYZ75659.1"/>
    </source>
</evidence>
<keyword evidence="2 5" id="KW-0479">Metal-binding</keyword>
<dbReference type="STRING" id="1794912.AXX12_10620"/>
<evidence type="ECO:0000256" key="4">
    <source>
        <dbReference type="PIRSR" id="PIRSR015582-1"/>
    </source>
</evidence>
<evidence type="ECO:0000256" key="1">
    <source>
        <dbReference type="ARBA" id="ARBA00001946"/>
    </source>
</evidence>
<gene>
    <name evidence="7" type="ORF">AXX12_10620</name>
</gene>
<sequence length="321" mass="35058">MTVNYTKDTVRRSRLIMPANAPKFVEKAYLRNADAVVLDLEDSIPQAEKLATRALIKELIPVVGKGGSDVFVRVNNTGELLNSDIEAAIWPGVEGIIVPKVESAAEVQAIEQQIAELEQKRGIPAGQIKISVLIESCKGYVNLNEIAQASERIDTVTIGNEDFLRETGMVETEDTYHALLVPRMQLVLTARAHGKAPLGLIGSLANYGDTNAFEKSAVLAYKHGYTGASCIHPGNVEILNKAFSPSPAEIERSKQVMAAFEAALAIGRASTTFEGKMIDYVHYDRAKQVFARHAMIEKFELKKKAAREAVALTIAPVRKTE</sequence>
<dbReference type="GO" id="GO:0003824">
    <property type="term" value="F:catalytic activity"/>
    <property type="evidence" value="ECO:0007669"/>
    <property type="project" value="InterPro"/>
</dbReference>
<evidence type="ECO:0000256" key="5">
    <source>
        <dbReference type="PIRSR" id="PIRSR015582-2"/>
    </source>
</evidence>
<keyword evidence="3 5" id="KW-0460">Magnesium</keyword>
<dbReference type="InterPro" id="IPR040442">
    <property type="entry name" value="Pyrv_kinase-like_dom_sf"/>
</dbReference>
<feature type="binding site" evidence="4">
    <location>
        <position position="73"/>
    </location>
    <ligand>
        <name>substrate</name>
    </ligand>
</feature>
<protein>
    <recommendedName>
        <fullName evidence="6">HpcH/HpaI aldolase/citrate lyase domain-containing protein</fullName>
    </recommendedName>
</protein>
<reference evidence="7 8" key="1">
    <citation type="submission" date="2016-02" db="EMBL/GenBank/DDBJ databases">
        <title>Anaerosporomusa subterraneum gen. nov., sp. nov., a spore-forming obligate anaerobe isolated from saprolite.</title>
        <authorList>
            <person name="Choi J.K."/>
            <person name="Shah M."/>
            <person name="Yee N."/>
        </authorList>
    </citation>
    <scope>NUCLEOTIDE SEQUENCE [LARGE SCALE GENOMIC DNA]</scope>
    <source>
        <strain evidence="7 8">RU4</strain>
    </source>
</reference>
<name>A0A154BP36_ANASB</name>
<dbReference type="PIRSF" id="PIRSF015582">
    <property type="entry name" value="Cit_lyase_B"/>
    <property type="match status" value="1"/>
</dbReference>
<dbReference type="GO" id="GO:0006107">
    <property type="term" value="P:oxaloacetate metabolic process"/>
    <property type="evidence" value="ECO:0007669"/>
    <property type="project" value="TreeGrafter"/>
</dbReference>
<dbReference type="PANTHER" id="PTHR32308">
    <property type="entry name" value="LYASE BETA SUBUNIT, PUTATIVE (AFU_ORTHOLOGUE AFUA_4G13030)-RELATED"/>
    <property type="match status" value="1"/>
</dbReference>
<feature type="binding site" evidence="5">
    <location>
        <position position="162"/>
    </location>
    <ligand>
        <name>Mg(2+)</name>
        <dbReference type="ChEBI" id="CHEBI:18420"/>
    </ligand>
</feature>
<comment type="caution">
    <text evidence="7">The sequence shown here is derived from an EMBL/GenBank/DDBJ whole genome shotgun (WGS) entry which is preliminary data.</text>
</comment>
<dbReference type="InterPro" id="IPR005000">
    <property type="entry name" value="Aldolase/citrate-lyase_domain"/>
</dbReference>
<feature type="binding site" evidence="4">
    <location>
        <position position="135"/>
    </location>
    <ligand>
        <name>substrate</name>
    </ligand>
</feature>
<comment type="cofactor">
    <cofactor evidence="1">
        <name>Mg(2+)</name>
        <dbReference type="ChEBI" id="CHEBI:18420"/>
    </cofactor>
</comment>
<dbReference type="AlphaFoldDB" id="A0A154BP36"/>
<evidence type="ECO:0000259" key="6">
    <source>
        <dbReference type="Pfam" id="PF03328"/>
    </source>
</evidence>
<accession>A0A154BP36</accession>
<dbReference type="InterPro" id="IPR011206">
    <property type="entry name" value="Citrate_lyase_beta/mcl1/mcl2"/>
</dbReference>
<dbReference type="EMBL" id="LSGP01000020">
    <property type="protein sequence ID" value="KYZ75659.1"/>
    <property type="molecule type" value="Genomic_DNA"/>
</dbReference>
<keyword evidence="8" id="KW-1185">Reference proteome</keyword>
<evidence type="ECO:0000256" key="2">
    <source>
        <dbReference type="ARBA" id="ARBA00022723"/>
    </source>
</evidence>
<dbReference type="GO" id="GO:0000287">
    <property type="term" value="F:magnesium ion binding"/>
    <property type="evidence" value="ECO:0007669"/>
    <property type="project" value="TreeGrafter"/>
</dbReference>